<dbReference type="InterPro" id="IPR029058">
    <property type="entry name" value="AB_hydrolase_fold"/>
</dbReference>
<dbReference type="SUPFAM" id="SSF53474">
    <property type="entry name" value="alpha/beta-Hydrolases"/>
    <property type="match status" value="1"/>
</dbReference>
<dbReference type="Gene3D" id="3.40.50.1820">
    <property type="entry name" value="alpha/beta hydrolase"/>
    <property type="match status" value="1"/>
</dbReference>
<evidence type="ECO:0000256" key="3">
    <source>
        <dbReference type="ARBA" id="ARBA00022801"/>
    </source>
</evidence>
<organism evidence="8 9">
    <name type="scientific">Rhynchophorus ferrugineus</name>
    <name type="common">Red palm weevil</name>
    <name type="synonym">Curculio ferrugineus</name>
    <dbReference type="NCBI Taxonomy" id="354439"/>
    <lineage>
        <taxon>Eukaryota</taxon>
        <taxon>Metazoa</taxon>
        <taxon>Ecdysozoa</taxon>
        <taxon>Arthropoda</taxon>
        <taxon>Hexapoda</taxon>
        <taxon>Insecta</taxon>
        <taxon>Pterygota</taxon>
        <taxon>Neoptera</taxon>
        <taxon>Endopterygota</taxon>
        <taxon>Coleoptera</taxon>
        <taxon>Polyphaga</taxon>
        <taxon>Cucujiformia</taxon>
        <taxon>Curculionidae</taxon>
        <taxon>Dryophthorinae</taxon>
        <taxon>Rhynchophorus</taxon>
    </lineage>
</organism>
<dbReference type="InterPro" id="IPR019826">
    <property type="entry name" value="Carboxylesterase_B_AS"/>
</dbReference>
<evidence type="ECO:0000259" key="7">
    <source>
        <dbReference type="Pfam" id="PF00135"/>
    </source>
</evidence>
<keyword evidence="6" id="KW-0732">Signal</keyword>
<name>A0A834HZD0_RHYFE</name>
<evidence type="ECO:0000256" key="1">
    <source>
        <dbReference type="ARBA" id="ARBA00005964"/>
    </source>
</evidence>
<evidence type="ECO:0000256" key="6">
    <source>
        <dbReference type="RuleBase" id="RU361235"/>
    </source>
</evidence>
<proteinExistence type="inferred from homology"/>
<dbReference type="PROSITE" id="PS00122">
    <property type="entry name" value="CARBOXYLESTERASE_B_1"/>
    <property type="match status" value="1"/>
</dbReference>
<evidence type="ECO:0000256" key="4">
    <source>
        <dbReference type="ARBA" id="ARBA00023157"/>
    </source>
</evidence>
<dbReference type="Pfam" id="PF00135">
    <property type="entry name" value="COesterase"/>
    <property type="match status" value="1"/>
</dbReference>
<keyword evidence="5" id="KW-0325">Glycoprotein</keyword>
<evidence type="ECO:0000313" key="9">
    <source>
        <dbReference type="Proteomes" id="UP000625711"/>
    </source>
</evidence>
<feature type="chain" id="PRO_5033112690" description="Carboxylic ester hydrolase" evidence="6">
    <location>
        <begin position="19"/>
        <end position="466"/>
    </location>
</feature>
<protein>
    <recommendedName>
        <fullName evidence="6">Carboxylic ester hydrolase</fullName>
        <ecNumber evidence="6">3.1.1.-</ecNumber>
    </recommendedName>
</protein>
<dbReference type="InterPro" id="IPR050309">
    <property type="entry name" value="Type-B_Carboxylest/Lipase"/>
</dbReference>
<dbReference type="OrthoDB" id="19653at2759"/>
<keyword evidence="4" id="KW-1015">Disulfide bond</keyword>
<dbReference type="InterPro" id="IPR019819">
    <property type="entry name" value="Carboxylesterase_B_CS"/>
</dbReference>
<dbReference type="InterPro" id="IPR002018">
    <property type="entry name" value="CarbesteraseB"/>
</dbReference>
<dbReference type="AlphaFoldDB" id="A0A834HZD0"/>
<accession>A0A834HZD0</accession>
<evidence type="ECO:0000313" key="8">
    <source>
        <dbReference type="EMBL" id="KAF7264192.1"/>
    </source>
</evidence>
<comment type="similarity">
    <text evidence="1 6">Belongs to the type-B carboxylesterase/lipase family.</text>
</comment>
<dbReference type="PROSITE" id="PS00941">
    <property type="entry name" value="CARBOXYLESTERASE_B_2"/>
    <property type="match status" value="1"/>
</dbReference>
<dbReference type="Proteomes" id="UP000625711">
    <property type="component" value="Unassembled WGS sequence"/>
</dbReference>
<keyword evidence="9" id="KW-1185">Reference proteome</keyword>
<reference evidence="8" key="1">
    <citation type="submission" date="2020-08" db="EMBL/GenBank/DDBJ databases">
        <title>Genome sequencing and assembly of the red palm weevil Rhynchophorus ferrugineus.</title>
        <authorList>
            <person name="Dias G.B."/>
            <person name="Bergman C.M."/>
            <person name="Manee M."/>
        </authorList>
    </citation>
    <scope>NUCLEOTIDE SEQUENCE</scope>
    <source>
        <strain evidence="8">AA-2017</strain>
        <tissue evidence="8">Whole larva</tissue>
    </source>
</reference>
<comment type="caution">
    <text evidence="8">The sequence shown here is derived from an EMBL/GenBank/DDBJ whole genome shotgun (WGS) entry which is preliminary data.</text>
</comment>
<dbReference type="EMBL" id="JAACXV010017950">
    <property type="protein sequence ID" value="KAF7264192.1"/>
    <property type="molecule type" value="Genomic_DNA"/>
</dbReference>
<feature type="domain" description="Carboxylesterase type B" evidence="7">
    <location>
        <begin position="25"/>
        <end position="447"/>
    </location>
</feature>
<keyword evidence="2" id="KW-0719">Serine esterase</keyword>
<dbReference type="GO" id="GO:0052689">
    <property type="term" value="F:carboxylic ester hydrolase activity"/>
    <property type="evidence" value="ECO:0007669"/>
    <property type="project" value="UniProtKB-KW"/>
</dbReference>
<dbReference type="PANTHER" id="PTHR11559">
    <property type="entry name" value="CARBOXYLESTERASE"/>
    <property type="match status" value="1"/>
</dbReference>
<keyword evidence="3 6" id="KW-0378">Hydrolase</keyword>
<sequence length="466" mass="52313">MHNYLSVVLVSVLFSISAIDLDENLQVETKNGIVQGLREQTQSGRMFYSFSGIPFAQPPIGDLRWRSPKPSTNWEGVLDATHEGSCCVAPQEDSVKYIQFIFKGSEDCLYLNIFTPEHPKLVTSLLPVYIFIHGGGYFAGCSSRLLYGPENFMEHDVILVTINYRLGVFGFLSTEDLECSGNWGIKDQILAIKWIKDNIRSFGGDDGRITVGGQSSGAASVNLLLLVPQARGLFQNAIMQSGSILCPWSNQTDSREIAFTLGILMGIETNSSKELMRQLRLVDQKRLTKSIEQFLILQLARMPVKGLPFTPVVEQPHEDAILTNYTYDLLRAGNDFHVPVLAGITNFEIGYIEILPNLIKQFLITLLNISPGIMVRNINSLADKYAIGKRIQHFFTGSNHFSEDNFTVVMQYLNDDEYYWPIQKGLTYISRKNPVYFYLFSYEGNMGLTGLESITNITEKVAKGTC</sequence>
<gene>
    <name evidence="8" type="ORF">GWI33_000486</name>
</gene>
<dbReference type="EC" id="3.1.1.-" evidence="6"/>
<feature type="signal peptide" evidence="6">
    <location>
        <begin position="1"/>
        <end position="18"/>
    </location>
</feature>
<evidence type="ECO:0000256" key="2">
    <source>
        <dbReference type="ARBA" id="ARBA00022487"/>
    </source>
</evidence>
<evidence type="ECO:0000256" key="5">
    <source>
        <dbReference type="ARBA" id="ARBA00023180"/>
    </source>
</evidence>